<dbReference type="Proteomes" id="UP000008142">
    <property type="component" value="Unassembled WGS sequence"/>
</dbReference>
<dbReference type="EMBL" id="DS990640">
    <property type="protein sequence ID" value="EGC46795.1"/>
    <property type="molecule type" value="Genomic_DNA"/>
</dbReference>
<protein>
    <submittedName>
        <fullName evidence="1">Predicted protein</fullName>
    </submittedName>
</protein>
<sequence>MAGEQGLVTRVALVNPILGLSTDSGMSTEGPDSINNFGSQLSRTYVDERKSNTSANDRDRLEGVGGHIELPALDIRIGSSNPPPARALAPWEAQLVEKLRIGETKHPQQRMAEPRLGTSLESMLAPCWAPGAARASPSRDWTTASRSSRPSCTFHHPNGPHFDHGPMTVCLPVTGAKPSCGDTWRDSNACVQPGGGLLTPPGRVEVADGSSHVTSGAGWPIFIRENAQVTLIRAPTIILGTNLRCRFDGQTSASWRPLQQPNKTARSCAQITHDPREVEGQGLFSKFMRPAGPHISKTNGMTPRFVARRPFLQSERRASSANSWLRCLIPASIGLSAFSRMKSQSPPDSNAHNRRKLSQFRCILRHQVFPGLIPSVLAEEVQLALSSLSQFSIMGTPYLNFEVEENPHTSEQQMSGKIHVLCRRLGKLHDLKVAPFVTYHCFHLPNQHPRQLGCGIRITLKELLECLMEDLSDEFPDVRRKLIAPYPNDSSGSKWSRKRRNVLNIHNPRELCPHYESCVAYGEKLGVPNNASESFCGPSELKQCPYPVPSEPISNSEPGQICA</sequence>
<evidence type="ECO:0000313" key="1">
    <source>
        <dbReference type="EMBL" id="EGC46795.1"/>
    </source>
</evidence>
<dbReference type="OrthoDB" id="10494178at2759"/>
<evidence type="ECO:0000313" key="2">
    <source>
        <dbReference type="Proteomes" id="UP000008142"/>
    </source>
</evidence>
<gene>
    <name evidence="1" type="ORF">HCEG_06010</name>
</gene>
<reference evidence="2" key="1">
    <citation type="submission" date="2008-07" db="EMBL/GenBank/DDBJ databases">
        <title>Annotation of Ajellomyces capsulatus strain H88.</title>
        <authorList>
            <person name="Champion M."/>
            <person name="Cuomo C."/>
            <person name="Ma L.-J."/>
            <person name="Henn M.R."/>
            <person name="Sil A."/>
            <person name="Goldman B."/>
            <person name="Young S.K."/>
            <person name="Kodira C.D."/>
            <person name="Zeng Q."/>
            <person name="Koehrsen M."/>
            <person name="Alvarado L."/>
            <person name="Berlin A."/>
            <person name="Borenstein D."/>
            <person name="Chen Z."/>
            <person name="Engels R."/>
            <person name="Freedman E."/>
            <person name="Gellesch M."/>
            <person name="Goldberg J."/>
            <person name="Griggs A."/>
            <person name="Gujja S."/>
            <person name="Heiman D."/>
            <person name="Hepburn T."/>
            <person name="Howarth C."/>
            <person name="Jen D."/>
            <person name="Larson L."/>
            <person name="Lewis B."/>
            <person name="Mehta T."/>
            <person name="Park D."/>
            <person name="Pearson M."/>
            <person name="Roberts A."/>
            <person name="Saif S."/>
            <person name="Shea T."/>
            <person name="Shenoy N."/>
            <person name="Sisk P."/>
            <person name="Stolte C."/>
            <person name="Sykes S."/>
            <person name="Walk T."/>
            <person name="White J."/>
            <person name="Yandava C."/>
            <person name="Klein B."/>
            <person name="McEwen J.G."/>
            <person name="Puccia R."/>
            <person name="Goldman G.H."/>
            <person name="Felipe M.S."/>
            <person name="Nino-Vega G."/>
            <person name="San-Blas G."/>
            <person name="Taylor J."/>
            <person name="Mendoza L."/>
            <person name="Galagan J."/>
            <person name="Nusbaum C."/>
            <person name="Birren B."/>
        </authorList>
    </citation>
    <scope>NUCLEOTIDE SEQUENCE [LARGE SCALE GENOMIC DNA]</scope>
    <source>
        <strain evidence="2">H88</strain>
    </source>
</reference>
<proteinExistence type="predicted"/>
<dbReference type="AlphaFoldDB" id="F0UNI0"/>
<name>F0UNI0_AJEC8</name>
<dbReference type="HOGENOM" id="CLU_483917_0_0_1"/>
<dbReference type="VEuPathDB" id="FungiDB:I7I53_00056"/>
<organism evidence="2">
    <name type="scientific">Ajellomyces capsulatus (strain H88)</name>
    <name type="common">Darling's disease fungus</name>
    <name type="synonym">Histoplasma capsulatum</name>
    <dbReference type="NCBI Taxonomy" id="544711"/>
    <lineage>
        <taxon>Eukaryota</taxon>
        <taxon>Fungi</taxon>
        <taxon>Dikarya</taxon>
        <taxon>Ascomycota</taxon>
        <taxon>Pezizomycotina</taxon>
        <taxon>Eurotiomycetes</taxon>
        <taxon>Eurotiomycetidae</taxon>
        <taxon>Onygenales</taxon>
        <taxon>Ajellomycetaceae</taxon>
        <taxon>Histoplasma</taxon>
    </lineage>
</organism>
<accession>F0UNI0</accession>